<dbReference type="Pfam" id="PF01555">
    <property type="entry name" value="N6_N4_Mtase"/>
    <property type="match status" value="1"/>
</dbReference>
<reference evidence="8 9" key="1">
    <citation type="submission" date="2018-05" db="EMBL/GenBank/DDBJ databases">
        <title>Animal gut microbial communities from fecal samples from Wisconsin, USA.</title>
        <authorList>
            <person name="Neumann A."/>
        </authorList>
    </citation>
    <scope>NUCLEOTIDE SEQUENCE [LARGE SCALE GENOMIC DNA]</scope>
    <source>
        <strain evidence="8 9">UWS4</strain>
    </source>
</reference>
<dbReference type="Proteomes" id="UP000245523">
    <property type="component" value="Unassembled WGS sequence"/>
</dbReference>
<protein>
    <recommendedName>
        <fullName evidence="2">site-specific DNA-methyltransferase (adenine-specific)</fullName>
        <ecNumber evidence="2">2.1.1.72</ecNumber>
    </recommendedName>
</protein>
<dbReference type="GO" id="GO:0008168">
    <property type="term" value="F:methyltransferase activity"/>
    <property type="evidence" value="ECO:0007669"/>
    <property type="project" value="UniProtKB-KW"/>
</dbReference>
<evidence type="ECO:0000256" key="5">
    <source>
        <dbReference type="ARBA" id="ARBA00022691"/>
    </source>
</evidence>
<keyword evidence="5" id="KW-0949">S-adenosyl-L-methionine</keyword>
<dbReference type="SUPFAM" id="SSF53335">
    <property type="entry name" value="S-adenosyl-L-methionine-dependent methyltransferases"/>
    <property type="match status" value="1"/>
</dbReference>
<dbReference type="PIRSF" id="PIRSF015855">
    <property type="entry name" value="TypeIII_Mtase_mKpnI"/>
    <property type="match status" value="1"/>
</dbReference>
<dbReference type="PRINTS" id="PR00506">
    <property type="entry name" value="D21N6MTFRASE"/>
</dbReference>
<evidence type="ECO:0000313" key="8">
    <source>
        <dbReference type="EMBL" id="PWK93508.1"/>
    </source>
</evidence>
<feature type="domain" description="DNA methylase N-4/N-6" evidence="7">
    <location>
        <begin position="120"/>
        <end position="484"/>
    </location>
</feature>
<keyword evidence="3 8" id="KW-0489">Methyltransferase</keyword>
<evidence type="ECO:0000256" key="2">
    <source>
        <dbReference type="ARBA" id="ARBA00011900"/>
    </source>
</evidence>
<dbReference type="InterPro" id="IPR002052">
    <property type="entry name" value="DNA_methylase_N6_adenine_CS"/>
</dbReference>
<dbReference type="EMBL" id="QGHD01000027">
    <property type="protein sequence ID" value="PWK93508.1"/>
    <property type="molecule type" value="Genomic_DNA"/>
</dbReference>
<evidence type="ECO:0000256" key="6">
    <source>
        <dbReference type="ARBA" id="ARBA00047942"/>
    </source>
</evidence>
<organism evidence="8 9">
    <name type="scientific">Hallerella porci</name>
    <dbReference type="NCBI Taxonomy" id="1945871"/>
    <lineage>
        <taxon>Bacteria</taxon>
        <taxon>Pseudomonadati</taxon>
        <taxon>Fibrobacterota</taxon>
        <taxon>Fibrobacteria</taxon>
        <taxon>Fibrobacterales</taxon>
        <taxon>Fibrobacteraceae</taxon>
        <taxon>Hallerella</taxon>
    </lineage>
</organism>
<dbReference type="EC" id="2.1.1.72" evidence="2"/>
<evidence type="ECO:0000256" key="4">
    <source>
        <dbReference type="ARBA" id="ARBA00022679"/>
    </source>
</evidence>
<keyword evidence="4" id="KW-0808">Transferase</keyword>
<dbReference type="PROSITE" id="PS00092">
    <property type="entry name" value="N6_MTASE"/>
    <property type="match status" value="1"/>
</dbReference>
<dbReference type="GO" id="GO:0032259">
    <property type="term" value="P:methylation"/>
    <property type="evidence" value="ECO:0007669"/>
    <property type="project" value="UniProtKB-KW"/>
</dbReference>
<evidence type="ECO:0000256" key="1">
    <source>
        <dbReference type="ARBA" id="ARBA00006594"/>
    </source>
</evidence>
<dbReference type="InterPro" id="IPR002295">
    <property type="entry name" value="N4/N6-MTase_EcoPI_Mod-like"/>
</dbReference>
<name>A0ABX5LJ47_9BACT</name>
<evidence type="ECO:0000259" key="7">
    <source>
        <dbReference type="Pfam" id="PF01555"/>
    </source>
</evidence>
<gene>
    <name evidence="8" type="ORF">B0H50_12723</name>
</gene>
<dbReference type="InterPro" id="IPR029063">
    <property type="entry name" value="SAM-dependent_MTases_sf"/>
</dbReference>
<keyword evidence="9" id="KW-1185">Reference proteome</keyword>
<evidence type="ECO:0000256" key="3">
    <source>
        <dbReference type="ARBA" id="ARBA00022603"/>
    </source>
</evidence>
<accession>A0ABX5LJ47</accession>
<comment type="caution">
    <text evidence="8">The sequence shown here is derived from an EMBL/GenBank/DDBJ whole genome shotgun (WGS) entry which is preliminary data.</text>
</comment>
<proteinExistence type="inferred from homology"/>
<dbReference type="Gene3D" id="3.40.50.150">
    <property type="entry name" value="Vaccinia Virus protein VP39"/>
    <property type="match status" value="1"/>
</dbReference>
<comment type="similarity">
    <text evidence="1">Belongs to the N(4)/N(6)-methyltransferase family.</text>
</comment>
<dbReference type="InterPro" id="IPR002941">
    <property type="entry name" value="DNA_methylase_N4/N6"/>
</dbReference>
<sequence>MEKMKFETPDMAQMNVEKIAALFPNCVTESKAKDGKLKKAVNFDALKQMLGESVAEGDESYEFTWVGKRDAMVEAAKPIRKTLRPCVEESKNFDITENLYIEGDNLEALKLLQEGYVGKVKMIYIDPPYNTGNDFIYKDDFRMDSAKYAEESGAVDDEGNRMVQNSDSNGRFHSDWCSMIYSRLLLARNLLTDDGVIFISIDDNEQANLKKICDEVFGGDCFVANVDWQRTYSPRNDSKGIASEAESILIYGRNGNWTPYKLPRTAEMDAKYKNPDNDFAPWTSSDPNAPGASTHQGMVYAIQHPFTGEYIYPATGCCWRYEQNEMFSIMSGWCEYELKDLNDASKRAEVCGIAENDVRKGVLGIVLKNDIETSRKQAQVIYNRGQWPKFYFTKNGLGGIRRKTYLDNVDGRLPTNLWPYVEVGHTDEAKKEILALFDGKAPFDTPKPTRLLDRILTIATDKDSLILDFFSGSATTAHSVFKKNAEDGGNRKFILVQVPEETKSPTYKTICEIGKERIRRAGDQILELSLQNLEKEGIVEKYARELPEIRSLEEVYGSSGIGLCLGEEVAEGGNIRSVGSNSQGCGVDSVEHSGGAISGEQGVCPVFENSKGITSGTGNTIVDLRTLKILNENGYRIKLEALGRNQQNDLFADKAFDIKGLSSKLSVLNSDRGFRVLKIDDSNMKDVYYSAGEISQQDLVEQISNIKDGRTDMDLLFGCLVDWGVPLSLPIKTETIEKLQVYNVNDGDLVACFANDIPEAAIRQIAAAKPLRAVFRDSSFKSDSAKINVTEIFKTISPNTTVKVI</sequence>
<evidence type="ECO:0000313" key="9">
    <source>
        <dbReference type="Proteomes" id="UP000245523"/>
    </source>
</evidence>
<comment type="catalytic activity">
    <reaction evidence="6">
        <text>a 2'-deoxyadenosine in DNA + S-adenosyl-L-methionine = an N(6)-methyl-2'-deoxyadenosine in DNA + S-adenosyl-L-homocysteine + H(+)</text>
        <dbReference type="Rhea" id="RHEA:15197"/>
        <dbReference type="Rhea" id="RHEA-COMP:12418"/>
        <dbReference type="Rhea" id="RHEA-COMP:12419"/>
        <dbReference type="ChEBI" id="CHEBI:15378"/>
        <dbReference type="ChEBI" id="CHEBI:57856"/>
        <dbReference type="ChEBI" id="CHEBI:59789"/>
        <dbReference type="ChEBI" id="CHEBI:90615"/>
        <dbReference type="ChEBI" id="CHEBI:90616"/>
        <dbReference type="EC" id="2.1.1.72"/>
    </reaction>
</comment>